<dbReference type="EMBL" id="CP007139">
    <property type="protein sequence ID" value="AIE86171.1"/>
    <property type="molecule type" value="Genomic_DNA"/>
</dbReference>
<organism evidence="8 9">
    <name type="scientific">Fimbriimonas ginsengisoli Gsoil 348</name>
    <dbReference type="NCBI Taxonomy" id="661478"/>
    <lineage>
        <taxon>Bacteria</taxon>
        <taxon>Bacillati</taxon>
        <taxon>Armatimonadota</taxon>
        <taxon>Fimbriimonadia</taxon>
        <taxon>Fimbriimonadales</taxon>
        <taxon>Fimbriimonadaceae</taxon>
        <taxon>Fimbriimonas</taxon>
    </lineage>
</organism>
<dbReference type="SUPFAM" id="SSF53383">
    <property type="entry name" value="PLP-dependent transferases"/>
    <property type="match status" value="1"/>
</dbReference>
<dbReference type="eggNOG" id="COG0076">
    <property type="taxonomic scope" value="Bacteria"/>
</dbReference>
<reference evidence="8 9" key="1">
    <citation type="journal article" date="2014" name="PLoS ONE">
        <title>The first complete genome sequence of the class fimbriimonadia in the phylum armatimonadetes.</title>
        <authorList>
            <person name="Hu Z.Y."/>
            <person name="Wang Y.Z."/>
            <person name="Im W.T."/>
            <person name="Wang S.Y."/>
            <person name="Zhao G.P."/>
            <person name="Zheng H.J."/>
            <person name="Quan Z.X."/>
        </authorList>
    </citation>
    <scope>NUCLEOTIDE SEQUENCE [LARGE SCALE GENOMIC DNA]</scope>
    <source>
        <strain evidence="8">Gsoil 348</strain>
    </source>
</reference>
<dbReference type="PANTHER" id="PTHR45677:SF8">
    <property type="entry name" value="CYSTEINE SULFINIC ACID DECARBOXYLASE"/>
    <property type="match status" value="1"/>
</dbReference>
<keyword evidence="3" id="KW-0210">Decarboxylase</keyword>
<feature type="modified residue" description="N6-(pyridoxal phosphate)lysine" evidence="6">
    <location>
        <position position="289"/>
    </location>
</feature>
<dbReference type="Pfam" id="PF00282">
    <property type="entry name" value="Pyridoxal_deC"/>
    <property type="match status" value="1"/>
</dbReference>
<keyword evidence="9" id="KW-1185">Reference proteome</keyword>
<dbReference type="GO" id="GO:0030170">
    <property type="term" value="F:pyridoxal phosphate binding"/>
    <property type="evidence" value="ECO:0007669"/>
    <property type="project" value="InterPro"/>
</dbReference>
<evidence type="ECO:0000256" key="7">
    <source>
        <dbReference type="RuleBase" id="RU000382"/>
    </source>
</evidence>
<dbReference type="GO" id="GO:0004058">
    <property type="term" value="F:aromatic-L-amino-acid decarboxylase activity"/>
    <property type="evidence" value="ECO:0007669"/>
    <property type="project" value="UniProtKB-ARBA"/>
</dbReference>
<sequence length="461" mass="49936">MNDSLQALNEAILSAFRVEELPALPVASVEDLRRRVSNGFDFDRPHALPDLIGLAAGLLRDGAVHTPHPRYFGLFNPAVTEGSVAGDALVAAFNPQLAAYSHSPAAQEIERHTIRALASRMGLPEATTGHFTSGGSEANQTAVLLALTHHFPSFGDDGAASLPGAPRMYVSELAHDSFTKIAHSAGIGRRAVRKVPVDEDLRMDMPSLREAIAEDRAGGSVPFMVVGTAGTTAGGAIDPLQGLALLAEDEGLWFHVDAAWGGGALISERRRSLMTGIDRAHSVTFDAHKWLSVPMGAGMIFTRHAATVGETFRVAAGYMPNRTEHGLDPFVSSLQWSRRFTGMKVAMSLAHLGWDGYADIVERQFSLADELRERLVSAGWIVLNRTELPLVLFSHPSIESGKATFEEVLDRVYAQNDAWISIAPLRPGRRALRACITSIHTRSEDVERLVEICEQARQESS</sequence>
<gene>
    <name evidence="8" type="ORF">OP10G_2803</name>
</gene>
<comment type="cofactor">
    <cofactor evidence="1 6 7">
        <name>pyridoxal 5'-phosphate</name>
        <dbReference type="ChEBI" id="CHEBI:597326"/>
    </cofactor>
</comment>
<dbReference type="Gene3D" id="3.40.640.10">
    <property type="entry name" value="Type I PLP-dependent aspartate aminotransferase-like (Major domain)"/>
    <property type="match status" value="1"/>
</dbReference>
<proteinExistence type="inferred from homology"/>
<dbReference type="InterPro" id="IPR021115">
    <property type="entry name" value="Pyridoxal-P_BS"/>
</dbReference>
<dbReference type="InterPro" id="IPR002129">
    <property type="entry name" value="PyrdxlP-dep_de-COase"/>
</dbReference>
<dbReference type="InterPro" id="IPR015421">
    <property type="entry name" value="PyrdxlP-dep_Trfase_major"/>
</dbReference>
<dbReference type="STRING" id="661478.OP10G_2803"/>
<dbReference type="HOGENOM" id="CLU_011856_0_4_0"/>
<dbReference type="OrthoDB" id="3335676at2"/>
<name>A0A068NRV7_FIMGI</name>
<dbReference type="Gene3D" id="3.90.1150.10">
    <property type="entry name" value="Aspartate Aminotransferase, domain 1"/>
    <property type="match status" value="1"/>
</dbReference>
<keyword evidence="5 7" id="KW-0456">Lyase</keyword>
<evidence type="ECO:0000256" key="4">
    <source>
        <dbReference type="ARBA" id="ARBA00022898"/>
    </source>
</evidence>
<dbReference type="KEGG" id="fgi:OP10G_2803"/>
<protein>
    <submittedName>
        <fullName evidence="8">Pyridoxal-dependent decarboxylase domain protein</fullName>
    </submittedName>
</protein>
<dbReference type="InterPro" id="IPR015422">
    <property type="entry name" value="PyrdxlP-dep_Trfase_small"/>
</dbReference>
<evidence type="ECO:0000313" key="9">
    <source>
        <dbReference type="Proteomes" id="UP000027982"/>
    </source>
</evidence>
<dbReference type="InterPro" id="IPR015424">
    <property type="entry name" value="PyrdxlP-dep_Trfase"/>
</dbReference>
<keyword evidence="4 6" id="KW-0663">Pyridoxal phosphate</keyword>
<evidence type="ECO:0000256" key="6">
    <source>
        <dbReference type="PIRSR" id="PIRSR602129-50"/>
    </source>
</evidence>
<dbReference type="PROSITE" id="PS00392">
    <property type="entry name" value="DDC_GAD_HDC_YDC"/>
    <property type="match status" value="1"/>
</dbReference>
<dbReference type="AlphaFoldDB" id="A0A068NRV7"/>
<dbReference type="RefSeq" id="WP_025225288.1">
    <property type="nucleotide sequence ID" value="NZ_CP007139.1"/>
</dbReference>
<evidence type="ECO:0000256" key="3">
    <source>
        <dbReference type="ARBA" id="ARBA00022793"/>
    </source>
</evidence>
<dbReference type="Proteomes" id="UP000027982">
    <property type="component" value="Chromosome"/>
</dbReference>
<evidence type="ECO:0000313" key="8">
    <source>
        <dbReference type="EMBL" id="AIE86171.1"/>
    </source>
</evidence>
<dbReference type="GO" id="GO:0019752">
    <property type="term" value="P:carboxylic acid metabolic process"/>
    <property type="evidence" value="ECO:0007669"/>
    <property type="project" value="InterPro"/>
</dbReference>
<accession>A0A068NRV7</accession>
<comment type="similarity">
    <text evidence="2 7">Belongs to the group II decarboxylase family.</text>
</comment>
<evidence type="ECO:0000256" key="5">
    <source>
        <dbReference type="ARBA" id="ARBA00023239"/>
    </source>
</evidence>
<dbReference type="PANTHER" id="PTHR45677">
    <property type="entry name" value="GLUTAMATE DECARBOXYLASE-RELATED"/>
    <property type="match status" value="1"/>
</dbReference>
<evidence type="ECO:0000256" key="1">
    <source>
        <dbReference type="ARBA" id="ARBA00001933"/>
    </source>
</evidence>
<dbReference type="GO" id="GO:0005737">
    <property type="term" value="C:cytoplasm"/>
    <property type="evidence" value="ECO:0007669"/>
    <property type="project" value="TreeGrafter"/>
</dbReference>
<evidence type="ECO:0000256" key="2">
    <source>
        <dbReference type="ARBA" id="ARBA00009533"/>
    </source>
</evidence>